<protein>
    <submittedName>
        <fullName evidence="9">Putative metabolite transport protein</fullName>
    </submittedName>
</protein>
<keyword evidence="3" id="KW-0997">Cell inner membrane</keyword>
<dbReference type="Gene3D" id="1.20.1250.20">
    <property type="entry name" value="MFS general substrate transporter like domains"/>
    <property type="match status" value="2"/>
</dbReference>
<keyword evidence="5 7" id="KW-1133">Transmembrane helix</keyword>
<evidence type="ECO:0000256" key="7">
    <source>
        <dbReference type="SAM" id="Phobius"/>
    </source>
</evidence>
<dbReference type="PROSITE" id="PS00217">
    <property type="entry name" value="SUGAR_TRANSPORT_2"/>
    <property type="match status" value="1"/>
</dbReference>
<keyword evidence="4 7" id="KW-0812">Transmembrane</keyword>
<dbReference type="PATRIC" id="fig|913081.3.peg.511"/>
<evidence type="ECO:0000256" key="2">
    <source>
        <dbReference type="ARBA" id="ARBA00022475"/>
    </source>
</evidence>
<dbReference type="PANTHER" id="PTHR23508">
    <property type="entry name" value="CARBOXYLIC ACID TRANSPORTER PROTEIN HOMOLOG"/>
    <property type="match status" value="1"/>
</dbReference>
<dbReference type="InterPro" id="IPR011701">
    <property type="entry name" value="MFS"/>
</dbReference>
<evidence type="ECO:0000256" key="4">
    <source>
        <dbReference type="ARBA" id="ARBA00022692"/>
    </source>
</evidence>
<dbReference type="EMBL" id="AFCT01000238">
    <property type="protein sequence ID" value="EHC94823.1"/>
    <property type="molecule type" value="Genomic_DNA"/>
</dbReference>
<feature type="transmembrane region" description="Helical" evidence="7">
    <location>
        <begin position="124"/>
        <end position="147"/>
    </location>
</feature>
<evidence type="ECO:0000313" key="10">
    <source>
        <dbReference type="Proteomes" id="UP000004903"/>
    </source>
</evidence>
<feature type="transmembrane region" description="Helical" evidence="7">
    <location>
        <begin position="67"/>
        <end position="84"/>
    </location>
</feature>
<evidence type="ECO:0000259" key="8">
    <source>
        <dbReference type="PROSITE" id="PS50850"/>
    </source>
</evidence>
<keyword evidence="2" id="KW-1003">Cell membrane</keyword>
<feature type="transmembrane region" description="Helical" evidence="7">
    <location>
        <begin position="238"/>
        <end position="260"/>
    </location>
</feature>
<sequence>MAFASFTSWMLDAFDFFILVFVLSDLAEWFHASVSDVSIAIMLTLAVRPIGALLFGRMAEKYGRRPILMLNILFFTVFELLSAWSPTFMAFLIFRVMYGVAMGGIWGVASSLAMETIPDRSRGLMSGIFQAGYPCGYLFASVIFGLFYSMVGWRGMFLIGALPVVLLPYIWFKVPESPVWLAARARKENTALLPVLRKQWKLCLYLVLVMAFFNFFSHGTQDLYPTFLKMQHGFDPHLISIIAIFYNIAAMLGGIFYGTLSERIGRKKAIMIY</sequence>
<evidence type="ECO:0000256" key="6">
    <source>
        <dbReference type="ARBA" id="ARBA00023136"/>
    </source>
</evidence>
<evidence type="ECO:0000313" key="9">
    <source>
        <dbReference type="EMBL" id="EHC94823.1"/>
    </source>
</evidence>
<feature type="transmembrane region" description="Helical" evidence="7">
    <location>
        <begin position="90"/>
        <end position="112"/>
    </location>
</feature>
<comment type="caution">
    <text evidence="9">The sequence shown here is derived from an EMBL/GenBank/DDBJ whole genome shotgun (WGS) entry which is preliminary data.</text>
</comment>
<reference evidence="9 10" key="1">
    <citation type="journal article" date="2011" name="BMC Genomics">
        <title>Genome sequencing reveals diversification of virulence factor content and possible host adaptation in distinct subpopulations of Salmonella enterica.</title>
        <authorList>
            <person name="den Bakker H.C."/>
            <person name="Moreno Switt A.I."/>
            <person name="Govoni G."/>
            <person name="Cummings C.A."/>
            <person name="Ranieri M.L."/>
            <person name="Degoricija L."/>
            <person name="Hoelzer K."/>
            <person name="Rodriguez-Rivera L.D."/>
            <person name="Brown S."/>
            <person name="Bolchacova E."/>
            <person name="Furtado M.R."/>
            <person name="Wiedmann M."/>
        </authorList>
    </citation>
    <scope>NUCLEOTIDE SEQUENCE [LARGE SCALE GENOMIC DNA]</scope>
    <source>
        <strain evidence="9 10">A4-653</strain>
    </source>
</reference>
<dbReference type="InterPro" id="IPR005829">
    <property type="entry name" value="Sugar_transporter_CS"/>
</dbReference>
<organism evidence="9 10">
    <name type="scientific">Salmonella enterica subsp. enterica serovar Rubislaw str. A4-653</name>
    <dbReference type="NCBI Taxonomy" id="913081"/>
    <lineage>
        <taxon>Bacteria</taxon>
        <taxon>Pseudomonadati</taxon>
        <taxon>Pseudomonadota</taxon>
        <taxon>Gammaproteobacteria</taxon>
        <taxon>Enterobacterales</taxon>
        <taxon>Enterobacteriaceae</taxon>
        <taxon>Salmonella</taxon>
    </lineage>
</organism>
<dbReference type="PROSITE" id="PS50850">
    <property type="entry name" value="MFS"/>
    <property type="match status" value="1"/>
</dbReference>
<dbReference type="InterPro" id="IPR020846">
    <property type="entry name" value="MFS_dom"/>
</dbReference>
<feature type="transmembrane region" description="Helical" evidence="7">
    <location>
        <begin position="202"/>
        <end position="218"/>
    </location>
</feature>
<evidence type="ECO:0000256" key="3">
    <source>
        <dbReference type="ARBA" id="ARBA00022519"/>
    </source>
</evidence>
<accession>G5QE74</accession>
<keyword evidence="6 7" id="KW-0472">Membrane</keyword>
<feature type="transmembrane region" description="Helical" evidence="7">
    <location>
        <begin position="153"/>
        <end position="172"/>
    </location>
</feature>
<dbReference type="Proteomes" id="UP000004903">
    <property type="component" value="Unassembled WGS sequence"/>
</dbReference>
<dbReference type="SUPFAM" id="SSF103473">
    <property type="entry name" value="MFS general substrate transporter"/>
    <property type="match status" value="1"/>
</dbReference>
<dbReference type="InterPro" id="IPR036259">
    <property type="entry name" value="MFS_trans_sf"/>
</dbReference>
<dbReference type="GO" id="GO:0005886">
    <property type="term" value="C:plasma membrane"/>
    <property type="evidence" value="ECO:0007669"/>
    <property type="project" value="UniProtKB-SubCell"/>
</dbReference>
<gene>
    <name evidence="9" type="ORF">LTSERUB_0560</name>
</gene>
<name>G5QE74_SALRU</name>
<dbReference type="GO" id="GO:0046943">
    <property type="term" value="F:carboxylic acid transmembrane transporter activity"/>
    <property type="evidence" value="ECO:0007669"/>
    <property type="project" value="TreeGrafter"/>
</dbReference>
<feature type="transmembrane region" description="Helical" evidence="7">
    <location>
        <begin position="12"/>
        <end position="31"/>
    </location>
</feature>
<evidence type="ECO:0000256" key="5">
    <source>
        <dbReference type="ARBA" id="ARBA00022989"/>
    </source>
</evidence>
<feature type="transmembrane region" description="Helical" evidence="7">
    <location>
        <begin position="37"/>
        <end position="55"/>
    </location>
</feature>
<dbReference type="CDD" id="cd17316">
    <property type="entry name" value="MFS_SV2_like"/>
    <property type="match status" value="1"/>
</dbReference>
<proteinExistence type="predicted"/>
<evidence type="ECO:0000256" key="1">
    <source>
        <dbReference type="ARBA" id="ARBA00004429"/>
    </source>
</evidence>
<comment type="subcellular location">
    <subcellularLocation>
        <location evidence="1">Cell inner membrane</location>
        <topology evidence="1">Multi-pass membrane protein</topology>
    </subcellularLocation>
</comment>
<dbReference type="Pfam" id="PF07690">
    <property type="entry name" value="MFS_1"/>
    <property type="match status" value="1"/>
</dbReference>
<dbReference type="AlphaFoldDB" id="G5QE74"/>
<dbReference type="PANTHER" id="PTHR23508:SF10">
    <property type="entry name" value="CARBOXYLIC ACID TRANSPORTER PROTEIN HOMOLOG"/>
    <property type="match status" value="1"/>
</dbReference>
<feature type="domain" description="Major facilitator superfamily (MFS) profile" evidence="8">
    <location>
        <begin position="1"/>
        <end position="273"/>
    </location>
</feature>
<dbReference type="FunFam" id="1.20.1250.20:FF:000336">
    <property type="entry name" value="MFS transporter"/>
    <property type="match status" value="1"/>
</dbReference>